<dbReference type="GO" id="GO:0040008">
    <property type="term" value="P:regulation of growth"/>
    <property type="evidence" value="ECO:0007669"/>
    <property type="project" value="UniProtKB-ARBA"/>
</dbReference>
<dbReference type="GO" id="GO:0009506">
    <property type="term" value="C:plasmodesma"/>
    <property type="evidence" value="ECO:0007669"/>
    <property type="project" value="TreeGrafter"/>
</dbReference>
<evidence type="ECO:0000256" key="1">
    <source>
        <dbReference type="ARBA" id="ARBA00004613"/>
    </source>
</evidence>
<keyword evidence="6" id="KW-1015">Disulfide bond</keyword>
<reference evidence="9" key="1">
    <citation type="journal article" date="2013" name="Nat. Genet.">
        <title>The Capsella rubella genome and the genomic consequences of rapid mating system evolution.</title>
        <authorList>
            <person name="Slotte T."/>
            <person name="Hazzouri K.M."/>
            <person name="Agren J.A."/>
            <person name="Koenig D."/>
            <person name="Maumus F."/>
            <person name="Guo Y.L."/>
            <person name="Steige K."/>
            <person name="Platts A.E."/>
            <person name="Escobar J.S."/>
            <person name="Newman L.K."/>
            <person name="Wang W."/>
            <person name="Mandakova T."/>
            <person name="Vello E."/>
            <person name="Smith L.M."/>
            <person name="Henz S.R."/>
            <person name="Steffen J."/>
            <person name="Takuno S."/>
            <person name="Brandvain Y."/>
            <person name="Coop G."/>
            <person name="Andolfatto P."/>
            <person name="Hu T.T."/>
            <person name="Blanchette M."/>
            <person name="Clark R.M."/>
            <person name="Quesneville H."/>
            <person name="Nordborg M."/>
            <person name="Gaut B.S."/>
            <person name="Lysak M.A."/>
            <person name="Jenkins J."/>
            <person name="Grimwood J."/>
            <person name="Chapman J."/>
            <person name="Prochnik S."/>
            <person name="Shu S."/>
            <person name="Rokhsar D."/>
            <person name="Schmutz J."/>
            <person name="Weigel D."/>
            <person name="Wright S.I."/>
        </authorList>
    </citation>
    <scope>NUCLEOTIDE SEQUENCE [LARGE SCALE GENOMIC DNA]</scope>
    <source>
        <strain evidence="9">cv. Monte Gargano</strain>
    </source>
</reference>
<dbReference type="STRING" id="81985.R0F985"/>
<dbReference type="AlphaFoldDB" id="R0F985"/>
<organism evidence="8 9">
    <name type="scientific">Capsella rubella</name>
    <dbReference type="NCBI Taxonomy" id="81985"/>
    <lineage>
        <taxon>Eukaryota</taxon>
        <taxon>Viridiplantae</taxon>
        <taxon>Streptophyta</taxon>
        <taxon>Embryophyta</taxon>
        <taxon>Tracheophyta</taxon>
        <taxon>Spermatophyta</taxon>
        <taxon>Magnoliopsida</taxon>
        <taxon>eudicotyledons</taxon>
        <taxon>Gunneridae</taxon>
        <taxon>Pentapetalae</taxon>
        <taxon>rosids</taxon>
        <taxon>malvids</taxon>
        <taxon>Brassicales</taxon>
        <taxon>Brassicaceae</taxon>
        <taxon>Camelineae</taxon>
        <taxon>Capsella</taxon>
    </lineage>
</organism>
<dbReference type="PANTHER" id="PTHR33136">
    <property type="entry name" value="RAPID ALKALINIZATION FACTOR-LIKE"/>
    <property type="match status" value="1"/>
</dbReference>
<evidence type="ECO:0000256" key="5">
    <source>
        <dbReference type="ARBA" id="ARBA00022729"/>
    </source>
</evidence>
<sequence>MINYIKLLVIVVIIIQLVAAGQVLVRAKKVSCESGICIDDGGEEKRTMGEFELLSRRILKAANYISYGALKKDYVPCKRRGRSYYSCGGRGKKANPYKRGCSVITNCYRFTS</sequence>
<name>R0F985_9BRAS</name>
<dbReference type="GO" id="GO:0005576">
    <property type="term" value="C:extracellular region"/>
    <property type="evidence" value="ECO:0007669"/>
    <property type="project" value="UniProtKB-SubCell"/>
</dbReference>
<dbReference type="Proteomes" id="UP000029121">
    <property type="component" value="Unassembled WGS sequence"/>
</dbReference>
<dbReference type="PANTHER" id="PTHR33136:SF48">
    <property type="entry name" value="PROTEIN RALF-LIKE 14-RELATED"/>
    <property type="match status" value="1"/>
</dbReference>
<dbReference type="InterPro" id="IPR008801">
    <property type="entry name" value="RALF"/>
</dbReference>
<evidence type="ECO:0000256" key="7">
    <source>
        <dbReference type="SAM" id="SignalP"/>
    </source>
</evidence>
<dbReference type="GO" id="GO:0005179">
    <property type="term" value="F:hormone activity"/>
    <property type="evidence" value="ECO:0007669"/>
    <property type="project" value="UniProtKB-KW"/>
</dbReference>
<keyword evidence="4" id="KW-0372">Hormone</keyword>
<accession>R0F985</accession>
<dbReference type="GO" id="GO:0019722">
    <property type="term" value="P:calcium-mediated signaling"/>
    <property type="evidence" value="ECO:0007669"/>
    <property type="project" value="TreeGrafter"/>
</dbReference>
<keyword evidence="5 7" id="KW-0732">Signal</keyword>
<evidence type="ECO:0000256" key="2">
    <source>
        <dbReference type="ARBA" id="ARBA00009178"/>
    </source>
</evidence>
<protein>
    <submittedName>
        <fullName evidence="8">Uncharacterized protein</fullName>
    </submittedName>
</protein>
<evidence type="ECO:0000256" key="4">
    <source>
        <dbReference type="ARBA" id="ARBA00022702"/>
    </source>
</evidence>
<gene>
    <name evidence="8" type="ORF">CARUB_v10006723mg</name>
</gene>
<keyword evidence="9" id="KW-1185">Reference proteome</keyword>
<evidence type="ECO:0000256" key="6">
    <source>
        <dbReference type="ARBA" id="ARBA00023157"/>
    </source>
</evidence>
<keyword evidence="3" id="KW-0964">Secreted</keyword>
<proteinExistence type="inferred from homology"/>
<comment type="subcellular location">
    <subcellularLocation>
        <location evidence="1">Secreted</location>
    </subcellularLocation>
</comment>
<evidence type="ECO:0000256" key="3">
    <source>
        <dbReference type="ARBA" id="ARBA00022525"/>
    </source>
</evidence>
<evidence type="ECO:0000313" key="8">
    <source>
        <dbReference type="EMBL" id="EOA18231.1"/>
    </source>
</evidence>
<comment type="similarity">
    <text evidence="2">Belongs to the plant rapid alkalinization factor (RALF) family.</text>
</comment>
<evidence type="ECO:0000313" key="9">
    <source>
        <dbReference type="Proteomes" id="UP000029121"/>
    </source>
</evidence>
<feature type="signal peptide" evidence="7">
    <location>
        <begin position="1"/>
        <end position="20"/>
    </location>
</feature>
<dbReference type="Pfam" id="PF05498">
    <property type="entry name" value="RALF"/>
    <property type="match status" value="1"/>
</dbReference>
<dbReference type="EMBL" id="KB870811">
    <property type="protein sequence ID" value="EOA18231.1"/>
    <property type="molecule type" value="Genomic_DNA"/>
</dbReference>
<feature type="chain" id="PRO_5004349966" evidence="7">
    <location>
        <begin position="21"/>
        <end position="112"/>
    </location>
</feature>